<reference evidence="1 2" key="1">
    <citation type="submission" date="2017-05" db="EMBL/GenBank/DDBJ databases">
        <authorList>
            <person name="Varghese N."/>
            <person name="Submissions S."/>
        </authorList>
    </citation>
    <scope>NUCLEOTIDE SEQUENCE [LARGE SCALE GENOMIC DNA]</scope>
    <source>
        <strain evidence="1 2">MACB1020</strain>
    </source>
</reference>
<name>A0ABY1S6U8_CALBS</name>
<dbReference type="Proteomes" id="UP000196803">
    <property type="component" value="Unassembled WGS sequence"/>
</dbReference>
<proteinExistence type="predicted"/>
<protein>
    <submittedName>
        <fullName evidence="1">Uncharacterized protein</fullName>
    </submittedName>
</protein>
<accession>A0ABY1S6U8</accession>
<keyword evidence="2" id="KW-1185">Reference proteome</keyword>
<organism evidence="1 2">
    <name type="scientific">Caldicellulosiruptor bescii</name>
    <name type="common">Anaerocellum thermophilum</name>
    <dbReference type="NCBI Taxonomy" id="31899"/>
    <lineage>
        <taxon>Bacteria</taxon>
        <taxon>Bacillati</taxon>
        <taxon>Bacillota</taxon>
        <taxon>Bacillota incertae sedis</taxon>
        <taxon>Caldicellulosiruptorales</taxon>
        <taxon>Caldicellulosiruptoraceae</taxon>
        <taxon>Caldicellulosiruptor</taxon>
    </lineage>
</organism>
<sequence length="123" mass="14047">MKSNKNTPRAYSPEELAKDLLEYFKKTKIWYGHKEFDEIAGPLDGGKWIYAVVYPPVDFLMLTVKLARNIALQGGTVLLINCSVPVEKMYEKFLTFFTRISQKAHSLQGIVMNGCCFSFLVPF</sequence>
<dbReference type="RefSeq" id="WP_015908749.1">
    <property type="nucleotide sequence ID" value="NZ_FUZJ01000001.1"/>
</dbReference>
<evidence type="ECO:0000313" key="1">
    <source>
        <dbReference type="EMBL" id="SMR91719.1"/>
    </source>
</evidence>
<gene>
    <name evidence="1" type="ORF">SAMN05216240_0613</name>
</gene>
<dbReference type="GeneID" id="31773784"/>
<comment type="caution">
    <text evidence="1">The sequence shown here is derived from an EMBL/GenBank/DDBJ whole genome shotgun (WGS) entry which is preliminary data.</text>
</comment>
<dbReference type="EMBL" id="FXXC01000001">
    <property type="protein sequence ID" value="SMR91719.1"/>
    <property type="molecule type" value="Genomic_DNA"/>
</dbReference>
<evidence type="ECO:0000313" key="2">
    <source>
        <dbReference type="Proteomes" id="UP000196803"/>
    </source>
</evidence>